<dbReference type="SMART" id="SM00225">
    <property type="entry name" value="BTB"/>
    <property type="match status" value="2"/>
</dbReference>
<evidence type="ECO:0000313" key="2">
    <source>
        <dbReference type="EMBL" id="EFX82559.1"/>
    </source>
</evidence>
<dbReference type="PANTHER" id="PTHR24413">
    <property type="entry name" value="SPECKLE-TYPE POZ PROTEIN"/>
    <property type="match status" value="1"/>
</dbReference>
<dbReference type="Proteomes" id="UP000000305">
    <property type="component" value="Unassembled WGS sequence"/>
</dbReference>
<dbReference type="EMBL" id="GL732539">
    <property type="protein sequence ID" value="EFX82559.1"/>
    <property type="molecule type" value="Genomic_DNA"/>
</dbReference>
<dbReference type="Gene3D" id="3.30.710.10">
    <property type="entry name" value="Potassium Channel Kv1.1, Chain A"/>
    <property type="match status" value="2"/>
</dbReference>
<dbReference type="PROSITE" id="PS50097">
    <property type="entry name" value="BTB"/>
    <property type="match status" value="2"/>
</dbReference>
<sequence length="567" mass="64229">MKGFVKYVIMASDAISTPKVIVPYEWILENVDEQTAITIASKMILFRGERVFRVGLKNHAKSPILFFMAIDLGKIGMKVEDVTYQIQGSSTGPVIIKIMAKENIGDGGSLQLFKTPLDKKIVGNCTFLFRITIEGVIPCYSTYGYSYRLSDRLAKDQLWAALKIQRHLADIEFVVKDKTFPVHKAILAARSRVFADEFEKVQPVKDVPHQIRIDGVEPSTVKKFLHFVYTGEPMGTLADEELLKLANKYGLLALSGLCQVALKKIEAMQMAKVMDILNNGVEAPNSSSKIMPEKDTEIIFDRTTPTFRCALRFTESGIPKCIMEYKKEELFFAYITGNFGESCISKPGIHFTCAKHRKFGLKLEDIYCQLKNNRLSMVKLEAKKSKENAKLLLRFNIWYDSLSLTSKFIDFNLDIKTMCTIGNYNYEMMDDAWPTDFWMAATNQKLTDVDVIVGTVKVMEAHRVILCARSPVLNASFSKIRYTEKSIVIFEAEFDVEIVKNFLNFLYTGSLKTTDGGHQLGKLAAMYDVETLKNVCQLLNANPPDAEELTDYLLQLFVQCLDIKVEK</sequence>
<name>E9GCG9_DAPPU</name>
<dbReference type="AlphaFoldDB" id="E9GCG9"/>
<accession>E9GCG9</accession>
<dbReference type="HOGENOM" id="CLU_022210_0_0_1"/>
<feature type="domain" description="BTB" evidence="1">
    <location>
        <begin position="169"/>
        <end position="232"/>
    </location>
</feature>
<reference evidence="2 3" key="1">
    <citation type="journal article" date="2011" name="Science">
        <title>The ecoresponsive genome of Daphnia pulex.</title>
        <authorList>
            <person name="Colbourne J.K."/>
            <person name="Pfrender M.E."/>
            <person name="Gilbert D."/>
            <person name="Thomas W.K."/>
            <person name="Tucker A."/>
            <person name="Oakley T.H."/>
            <person name="Tokishita S."/>
            <person name="Aerts A."/>
            <person name="Arnold G.J."/>
            <person name="Basu M.K."/>
            <person name="Bauer D.J."/>
            <person name="Caceres C.E."/>
            <person name="Carmel L."/>
            <person name="Casola C."/>
            <person name="Choi J.H."/>
            <person name="Detter J.C."/>
            <person name="Dong Q."/>
            <person name="Dusheyko S."/>
            <person name="Eads B.D."/>
            <person name="Frohlich T."/>
            <person name="Geiler-Samerotte K.A."/>
            <person name="Gerlach D."/>
            <person name="Hatcher P."/>
            <person name="Jogdeo S."/>
            <person name="Krijgsveld J."/>
            <person name="Kriventseva E.V."/>
            <person name="Kultz D."/>
            <person name="Laforsch C."/>
            <person name="Lindquist E."/>
            <person name="Lopez J."/>
            <person name="Manak J.R."/>
            <person name="Muller J."/>
            <person name="Pangilinan J."/>
            <person name="Patwardhan R.P."/>
            <person name="Pitluck S."/>
            <person name="Pritham E.J."/>
            <person name="Rechtsteiner A."/>
            <person name="Rho M."/>
            <person name="Rogozin I.B."/>
            <person name="Sakarya O."/>
            <person name="Salamov A."/>
            <person name="Schaack S."/>
            <person name="Shapiro H."/>
            <person name="Shiga Y."/>
            <person name="Skalitzky C."/>
            <person name="Smith Z."/>
            <person name="Souvorov A."/>
            <person name="Sung W."/>
            <person name="Tang Z."/>
            <person name="Tsuchiya D."/>
            <person name="Tu H."/>
            <person name="Vos H."/>
            <person name="Wang M."/>
            <person name="Wolf Y.I."/>
            <person name="Yamagata H."/>
            <person name="Yamada T."/>
            <person name="Ye Y."/>
            <person name="Shaw J.R."/>
            <person name="Andrews J."/>
            <person name="Crease T.J."/>
            <person name="Tang H."/>
            <person name="Lucas S.M."/>
            <person name="Robertson H.M."/>
            <person name="Bork P."/>
            <person name="Koonin E.V."/>
            <person name="Zdobnov E.M."/>
            <person name="Grigoriev I.V."/>
            <person name="Lynch M."/>
            <person name="Boore J.L."/>
        </authorList>
    </citation>
    <scope>NUCLEOTIDE SEQUENCE [LARGE SCALE GENOMIC DNA]</scope>
</reference>
<dbReference type="GO" id="GO:0043161">
    <property type="term" value="P:proteasome-mediated ubiquitin-dependent protein catabolic process"/>
    <property type="evidence" value="ECO:0000318"/>
    <property type="project" value="GO_Central"/>
</dbReference>
<dbReference type="GO" id="GO:0031625">
    <property type="term" value="F:ubiquitin protein ligase binding"/>
    <property type="evidence" value="ECO:0000318"/>
    <property type="project" value="GO_Central"/>
</dbReference>
<gene>
    <name evidence="2" type="ORF">DAPPUDRAFT_240755</name>
</gene>
<protein>
    <recommendedName>
        <fullName evidence="1">BTB domain-containing protein</fullName>
    </recommendedName>
</protein>
<dbReference type="GO" id="GO:0005737">
    <property type="term" value="C:cytoplasm"/>
    <property type="evidence" value="ECO:0000318"/>
    <property type="project" value="GO_Central"/>
</dbReference>
<dbReference type="CDD" id="cd18186">
    <property type="entry name" value="BTB_POZ_ZBTB_KLHL-like"/>
    <property type="match status" value="2"/>
</dbReference>
<dbReference type="InterPro" id="IPR011333">
    <property type="entry name" value="SKP1/BTB/POZ_sf"/>
</dbReference>
<keyword evidence="3" id="KW-1185">Reference proteome</keyword>
<dbReference type="InParanoid" id="E9GCG9"/>
<dbReference type="eggNOG" id="KOG1987">
    <property type="taxonomic scope" value="Eukaryota"/>
</dbReference>
<evidence type="ECO:0000313" key="3">
    <source>
        <dbReference type="Proteomes" id="UP000000305"/>
    </source>
</evidence>
<dbReference type="SUPFAM" id="SSF54695">
    <property type="entry name" value="POZ domain"/>
    <property type="match status" value="2"/>
</dbReference>
<dbReference type="GO" id="GO:0030162">
    <property type="term" value="P:regulation of proteolysis"/>
    <property type="evidence" value="ECO:0000318"/>
    <property type="project" value="GO_Central"/>
</dbReference>
<dbReference type="PhylomeDB" id="E9GCG9"/>
<feature type="domain" description="BTB" evidence="1">
    <location>
        <begin position="447"/>
        <end position="515"/>
    </location>
</feature>
<organism evidence="2 3">
    <name type="scientific">Daphnia pulex</name>
    <name type="common">Water flea</name>
    <dbReference type="NCBI Taxonomy" id="6669"/>
    <lineage>
        <taxon>Eukaryota</taxon>
        <taxon>Metazoa</taxon>
        <taxon>Ecdysozoa</taxon>
        <taxon>Arthropoda</taxon>
        <taxon>Crustacea</taxon>
        <taxon>Branchiopoda</taxon>
        <taxon>Diplostraca</taxon>
        <taxon>Cladocera</taxon>
        <taxon>Anomopoda</taxon>
        <taxon>Daphniidae</taxon>
        <taxon>Daphnia</taxon>
    </lineage>
</organism>
<dbReference type="Pfam" id="PF00651">
    <property type="entry name" value="BTB"/>
    <property type="match status" value="2"/>
</dbReference>
<dbReference type="OrthoDB" id="6359816at2759"/>
<proteinExistence type="predicted"/>
<evidence type="ECO:0000259" key="1">
    <source>
        <dbReference type="PROSITE" id="PS50097"/>
    </source>
</evidence>
<dbReference type="KEGG" id="dpx:DAPPUDRAFT_240755"/>
<dbReference type="GO" id="GO:0005634">
    <property type="term" value="C:nucleus"/>
    <property type="evidence" value="ECO:0000318"/>
    <property type="project" value="GO_Central"/>
</dbReference>
<dbReference type="InterPro" id="IPR000210">
    <property type="entry name" value="BTB/POZ_dom"/>
</dbReference>